<proteinExistence type="predicted"/>
<comment type="caution">
    <text evidence="2">The sequence shown here is derived from an EMBL/GenBank/DDBJ whole genome shotgun (WGS) entry which is preliminary data.</text>
</comment>
<accession>A0A1W0WI47</accession>
<keyword evidence="1" id="KW-0732">Signal</keyword>
<gene>
    <name evidence="2" type="ORF">BV898_10916</name>
</gene>
<protein>
    <recommendedName>
        <fullName evidence="4">SGNH hydrolase-type esterase domain-containing protein</fullName>
    </recommendedName>
</protein>
<dbReference type="EMBL" id="MTYJ01000097">
    <property type="protein sequence ID" value="OQV14884.1"/>
    <property type="molecule type" value="Genomic_DNA"/>
</dbReference>
<dbReference type="Proteomes" id="UP000192578">
    <property type="component" value="Unassembled WGS sequence"/>
</dbReference>
<feature type="signal peptide" evidence="1">
    <location>
        <begin position="1"/>
        <end position="19"/>
    </location>
</feature>
<evidence type="ECO:0008006" key="4">
    <source>
        <dbReference type="Google" id="ProtNLM"/>
    </source>
</evidence>
<dbReference type="AlphaFoldDB" id="A0A1W0WI47"/>
<reference evidence="3" key="1">
    <citation type="submission" date="2017-01" db="EMBL/GenBank/DDBJ databases">
        <title>Comparative genomics of anhydrobiosis in the tardigrade Hypsibius dujardini.</title>
        <authorList>
            <person name="Yoshida Y."/>
            <person name="Koutsovoulos G."/>
            <person name="Laetsch D."/>
            <person name="Stevens L."/>
            <person name="Kumar S."/>
            <person name="Horikawa D."/>
            <person name="Ishino K."/>
            <person name="Komine S."/>
            <person name="Tomita M."/>
            <person name="Blaxter M."/>
            <person name="Arakawa K."/>
        </authorList>
    </citation>
    <scope>NUCLEOTIDE SEQUENCE [LARGE SCALE GENOMIC DNA]</scope>
    <source>
        <strain evidence="3">Z151</strain>
    </source>
</reference>
<keyword evidence="3" id="KW-1185">Reference proteome</keyword>
<evidence type="ECO:0000313" key="2">
    <source>
        <dbReference type="EMBL" id="OQV14884.1"/>
    </source>
</evidence>
<sequence>MPFLFLWSMALFAVKNIDYQFGRKCEILKGNRSSYQKFVLPEMHKWDCISELQTYQNHTPTVVFFGDSRVRQLRDGLVHRLIGVDQDWLANRSIIYNETTYRKHSDRTMILTPDNVTYFQMEFIWSGHINLVVKHLKRYVLRQRQLKLAAKGAYRKPNLLIIGGSAWQYSAPQFSNCTKEERSKTGCGIEYQRLFEKLLAVLEKSGLNTPVLWVPQTIMDDPNVVDTGVSNANMRTYNEIVHDALRNLDRTPPITYWESYEKAFNLTDSLDGMHLGPEAKRKLVPFLLNYLCTLLDNMQCYNNRGFAMPRPSLEFTKYHSTQNVK</sequence>
<evidence type="ECO:0000313" key="3">
    <source>
        <dbReference type="Proteomes" id="UP000192578"/>
    </source>
</evidence>
<evidence type="ECO:0000256" key="1">
    <source>
        <dbReference type="SAM" id="SignalP"/>
    </source>
</evidence>
<dbReference type="SUPFAM" id="SSF52266">
    <property type="entry name" value="SGNH hydrolase"/>
    <property type="match status" value="1"/>
</dbReference>
<feature type="chain" id="PRO_5012280480" description="SGNH hydrolase-type esterase domain-containing protein" evidence="1">
    <location>
        <begin position="20"/>
        <end position="325"/>
    </location>
</feature>
<organism evidence="2 3">
    <name type="scientific">Hypsibius exemplaris</name>
    <name type="common">Freshwater tardigrade</name>
    <dbReference type="NCBI Taxonomy" id="2072580"/>
    <lineage>
        <taxon>Eukaryota</taxon>
        <taxon>Metazoa</taxon>
        <taxon>Ecdysozoa</taxon>
        <taxon>Tardigrada</taxon>
        <taxon>Eutardigrada</taxon>
        <taxon>Parachela</taxon>
        <taxon>Hypsibioidea</taxon>
        <taxon>Hypsibiidae</taxon>
        <taxon>Hypsibius</taxon>
    </lineage>
</organism>
<name>A0A1W0WI47_HYPEX</name>